<sequence>MSLSVREVLDHPLLRPAEPVVRSGAGALDVTVRWVHSADLVDIAPLLRGGEALLTNGVGLVSVDVAGRRRYVRSLAEIGIAALLFEVGRTFPSVPEEMVDEACDTGLTVVELKPALRFTEVAETVNSELIDRSVVRLRHADETSRALSVALAKGASLAELLAQVAASLGTWAQLLDRAGRTVAEAGRMHPGDGPSADAPVLVDGVAWGRLVIGTAGAPELLGEAVLDRAPTVLGLCLIREHKDLAGALRTQQILLEQLVGNRSVAKGVLQARMQTAGLAVAGHEYVCIAVDTHRVRSAEGMVDAAIRQCGHGIFGVVAGRLCALVTRPRDESSRNLAEDVRRAVDGAMRGQRQACVAVGRVVRDVADLPRAMTDTYGTLSLGQDLHLFEPVIGVQELSLQRLLNGFGDREVLRQFVDDQIGVLLEADSDKGGHLIHTLEVLISCNGSKAEAAKRLHLRRQSLYYRLERIERLTGADLGDPQHLLPITVALTVHKMLSPA</sequence>
<protein>
    <submittedName>
        <fullName evidence="5">Regulatory protein</fullName>
    </submittedName>
</protein>
<evidence type="ECO:0000313" key="6">
    <source>
        <dbReference type="Proteomes" id="UP000011200"/>
    </source>
</evidence>
<feature type="domain" description="PucR C-terminal helix-turn-helix" evidence="3">
    <location>
        <begin position="434"/>
        <end position="491"/>
    </location>
</feature>
<evidence type="ECO:0000313" key="5">
    <source>
        <dbReference type="EMBL" id="AWT55394.1"/>
    </source>
</evidence>
<dbReference type="Pfam" id="PF13556">
    <property type="entry name" value="HTH_30"/>
    <property type="match status" value="1"/>
</dbReference>
<name>A0A2U9PUI1_MYCSE</name>
<dbReference type="Pfam" id="PF07905">
    <property type="entry name" value="PucR"/>
    <property type="match status" value="1"/>
</dbReference>
<dbReference type="PANTHER" id="PTHR33744">
    <property type="entry name" value="CARBOHYDRATE DIACID REGULATOR"/>
    <property type="match status" value="1"/>
</dbReference>
<organism evidence="5 6">
    <name type="scientific">Mycolicibacterium smegmatis (strain MKD8)</name>
    <name type="common">Mycobacterium smegmatis</name>
    <dbReference type="NCBI Taxonomy" id="1214915"/>
    <lineage>
        <taxon>Bacteria</taxon>
        <taxon>Bacillati</taxon>
        <taxon>Actinomycetota</taxon>
        <taxon>Actinomycetes</taxon>
        <taxon>Mycobacteriales</taxon>
        <taxon>Mycobacteriaceae</taxon>
        <taxon>Mycolicibacterium</taxon>
    </lineage>
</organism>
<feature type="domain" description="CdaR GGDEF-like" evidence="4">
    <location>
        <begin position="269"/>
        <end position="373"/>
    </location>
</feature>
<dbReference type="Pfam" id="PF17853">
    <property type="entry name" value="GGDEF_2"/>
    <property type="match status" value="1"/>
</dbReference>
<reference evidence="5 6" key="1">
    <citation type="journal article" date="2013" name="Genome Announc.">
        <title>Draft genome sequence of MKD8, a conjugal recipient Mycobacterium smegmatis strain.</title>
        <authorList>
            <person name="Gray T.A."/>
            <person name="Palumbo M.J."/>
            <person name="Derbyshire K.M."/>
        </authorList>
    </citation>
    <scope>NUCLEOTIDE SEQUENCE [LARGE SCALE GENOMIC DNA]</scope>
    <source>
        <strain evidence="5 6">MKD8</strain>
    </source>
</reference>
<evidence type="ECO:0000256" key="1">
    <source>
        <dbReference type="ARBA" id="ARBA00006754"/>
    </source>
</evidence>
<dbReference type="InterPro" id="IPR042070">
    <property type="entry name" value="PucR_C-HTH_sf"/>
</dbReference>
<dbReference type="InterPro" id="IPR051448">
    <property type="entry name" value="CdaR-like_regulators"/>
</dbReference>
<accession>A0A2U9PUI1</accession>
<evidence type="ECO:0000259" key="4">
    <source>
        <dbReference type="Pfam" id="PF17853"/>
    </source>
</evidence>
<evidence type="ECO:0000259" key="3">
    <source>
        <dbReference type="Pfam" id="PF13556"/>
    </source>
</evidence>
<dbReference type="InterPro" id="IPR025736">
    <property type="entry name" value="PucR_C-HTH_dom"/>
</dbReference>
<dbReference type="EMBL" id="CP027541">
    <property type="protein sequence ID" value="AWT55394.1"/>
    <property type="molecule type" value="Genomic_DNA"/>
</dbReference>
<dbReference type="PANTHER" id="PTHR33744:SF1">
    <property type="entry name" value="DNA-BINDING TRANSCRIPTIONAL ACTIVATOR ADER"/>
    <property type="match status" value="1"/>
</dbReference>
<dbReference type="AlphaFoldDB" id="A0A2U9PUI1"/>
<gene>
    <name evidence="5" type="ORF">D806_044320</name>
</gene>
<dbReference type="Gene3D" id="1.10.10.2840">
    <property type="entry name" value="PucR C-terminal helix-turn-helix domain"/>
    <property type="match status" value="1"/>
</dbReference>
<comment type="similarity">
    <text evidence="1">Belongs to the CdaR family.</text>
</comment>
<dbReference type="Proteomes" id="UP000011200">
    <property type="component" value="Chromosome"/>
</dbReference>
<feature type="domain" description="Purine catabolism PurC-like" evidence="2">
    <location>
        <begin position="7"/>
        <end position="128"/>
    </location>
</feature>
<evidence type="ECO:0000259" key="2">
    <source>
        <dbReference type="Pfam" id="PF07905"/>
    </source>
</evidence>
<dbReference type="RefSeq" id="WP_080628135.1">
    <property type="nucleotide sequence ID" value="NZ_CP027541.1"/>
</dbReference>
<proteinExistence type="inferred from homology"/>
<reference evidence="6" key="2">
    <citation type="submission" date="2018-03" db="EMBL/GenBank/DDBJ databases">
        <authorList>
            <person name="Derbyshire K."/>
            <person name="Gray T.A."/>
            <person name="Champion M."/>
        </authorList>
    </citation>
    <scope>NUCLEOTIDE SEQUENCE [LARGE SCALE GENOMIC DNA]</scope>
    <source>
        <strain evidence="6">MKD8</strain>
    </source>
</reference>
<dbReference type="InterPro" id="IPR012914">
    <property type="entry name" value="PucR_dom"/>
</dbReference>
<dbReference type="InterPro" id="IPR041522">
    <property type="entry name" value="CdaR_GGDEF"/>
</dbReference>